<dbReference type="AlphaFoldDB" id="A0A1I7V3D3"/>
<dbReference type="eggNOG" id="ENOG502QXPA">
    <property type="taxonomic scope" value="Eukaryota"/>
</dbReference>
<dbReference type="Gene3D" id="1.20.1070.10">
    <property type="entry name" value="Rhodopsin 7-helix transmembrane proteins"/>
    <property type="match status" value="1"/>
</dbReference>
<dbReference type="SUPFAM" id="SSF81321">
    <property type="entry name" value="Family A G protein-coupled receptor-like"/>
    <property type="match status" value="1"/>
</dbReference>
<organism evidence="3 4">
    <name type="scientific">Caenorhabditis tropicalis</name>
    <dbReference type="NCBI Taxonomy" id="1561998"/>
    <lineage>
        <taxon>Eukaryota</taxon>
        <taxon>Metazoa</taxon>
        <taxon>Ecdysozoa</taxon>
        <taxon>Nematoda</taxon>
        <taxon>Chromadorea</taxon>
        <taxon>Rhabditida</taxon>
        <taxon>Rhabditina</taxon>
        <taxon>Rhabditomorpha</taxon>
        <taxon>Rhabditoidea</taxon>
        <taxon>Rhabditidae</taxon>
        <taxon>Peloderinae</taxon>
        <taxon>Caenorhabditis</taxon>
    </lineage>
</organism>
<feature type="transmembrane region" description="Helical" evidence="1">
    <location>
        <begin position="123"/>
        <end position="145"/>
    </location>
</feature>
<dbReference type="Pfam" id="PF10328">
    <property type="entry name" value="7TM_GPCR_Srx"/>
    <property type="match status" value="1"/>
</dbReference>
<evidence type="ECO:0000256" key="1">
    <source>
        <dbReference type="SAM" id="Phobius"/>
    </source>
</evidence>
<dbReference type="PANTHER" id="PTHR46952">
    <property type="entry name" value="SERPENTINE RECEPTOR, CLASS X-RELATED"/>
    <property type="match status" value="1"/>
</dbReference>
<dbReference type="InterPro" id="IPR019430">
    <property type="entry name" value="7TM_GPCR_serpentine_rcpt_Srx"/>
</dbReference>
<reference evidence="4" key="1">
    <citation type="submission" date="2016-11" db="UniProtKB">
        <authorList>
            <consortium name="WormBaseParasite"/>
        </authorList>
    </citation>
    <scope>IDENTIFICATION</scope>
</reference>
<keyword evidence="1" id="KW-0812">Transmembrane</keyword>
<feature type="domain" description="7TM GPCR serpentine receptor class x (Srx)" evidence="2">
    <location>
        <begin position="1"/>
        <end position="174"/>
    </location>
</feature>
<keyword evidence="3" id="KW-1185">Reference proteome</keyword>
<accession>A0A1I7V3D3</accession>
<keyword evidence="1" id="KW-0472">Membrane</keyword>
<evidence type="ECO:0000259" key="2">
    <source>
        <dbReference type="Pfam" id="PF10328"/>
    </source>
</evidence>
<protein>
    <submittedName>
        <fullName evidence="4">7TM_GPCR_Srx domain-containing protein</fullName>
    </submittedName>
</protein>
<sequence length="179" mass="20773">MIAINRFLVVYFSLYSRNDVSRYSNQVTVVMLLICFMCSIWLSVLPGFPDYCHIKSSIYRLGWSSTASCDIQFYYLGFATLLFVGIVSNFLNLLIVKKLISSSKNQSLTSEMSRKRREKTVRFFLQSLCQDWIYVIQTVICYYFVRWFDKGTVGEFMSQMGSDVLVPVVDGFVYSARTM</sequence>
<evidence type="ECO:0000313" key="3">
    <source>
        <dbReference type="Proteomes" id="UP000095282"/>
    </source>
</evidence>
<proteinExistence type="predicted"/>
<keyword evidence="1" id="KW-1133">Transmembrane helix</keyword>
<dbReference type="WBParaSite" id="Csp11.Scaffold630.g21978.t1">
    <property type="protein sequence ID" value="Csp11.Scaffold630.g21978.t1"/>
    <property type="gene ID" value="Csp11.Scaffold630.g21978"/>
</dbReference>
<dbReference type="Proteomes" id="UP000095282">
    <property type="component" value="Unplaced"/>
</dbReference>
<name>A0A1I7V3D3_9PELO</name>
<evidence type="ECO:0000313" key="4">
    <source>
        <dbReference type="WBParaSite" id="Csp11.Scaffold630.g21978.t1"/>
    </source>
</evidence>
<feature type="transmembrane region" description="Helical" evidence="1">
    <location>
        <begin position="73"/>
        <end position="96"/>
    </location>
</feature>
<feature type="transmembrane region" description="Helical" evidence="1">
    <location>
        <begin position="27"/>
        <end position="48"/>
    </location>
</feature>